<dbReference type="InterPro" id="IPR013783">
    <property type="entry name" value="Ig-like_fold"/>
</dbReference>
<protein>
    <submittedName>
        <fullName evidence="12">T-lymphocyte activation antigen CD80</fullName>
    </submittedName>
</protein>
<evidence type="ECO:0000256" key="6">
    <source>
        <dbReference type="ARBA" id="ARBA00023136"/>
    </source>
</evidence>
<reference evidence="12" key="1">
    <citation type="journal article" date="2021" name="Evol. Appl.">
        <title>The genome of the Pyrenean desman and the effects of bottlenecks and inbreeding on the genomic landscape of an endangered species.</title>
        <authorList>
            <person name="Escoda L."/>
            <person name="Castresana J."/>
        </authorList>
    </citation>
    <scope>NUCLEOTIDE SEQUENCE</scope>
    <source>
        <strain evidence="12">IBE-C5619</strain>
    </source>
</reference>
<organism evidence="12 13">
    <name type="scientific">Galemys pyrenaicus</name>
    <name type="common">Iberian desman</name>
    <name type="synonym">Pyrenean desman</name>
    <dbReference type="NCBI Taxonomy" id="202257"/>
    <lineage>
        <taxon>Eukaryota</taxon>
        <taxon>Metazoa</taxon>
        <taxon>Chordata</taxon>
        <taxon>Craniata</taxon>
        <taxon>Vertebrata</taxon>
        <taxon>Euteleostomi</taxon>
        <taxon>Mammalia</taxon>
        <taxon>Eutheria</taxon>
        <taxon>Laurasiatheria</taxon>
        <taxon>Eulipotyphla</taxon>
        <taxon>Talpidae</taxon>
        <taxon>Galemys</taxon>
    </lineage>
</organism>
<evidence type="ECO:0000256" key="5">
    <source>
        <dbReference type="ARBA" id="ARBA00022989"/>
    </source>
</evidence>
<keyword evidence="5" id="KW-1133">Transmembrane helix</keyword>
<keyword evidence="9" id="KW-0325">Glycoprotein</keyword>
<dbReference type="FunFam" id="2.60.40.10:FF:000910">
    <property type="entry name" value="T-lymphocyte activation antigen CD80"/>
    <property type="match status" value="1"/>
</dbReference>
<keyword evidence="6" id="KW-0472">Membrane</keyword>
<keyword evidence="2" id="KW-1003">Cell membrane</keyword>
<dbReference type="PANTHER" id="PTHR25466:SF4">
    <property type="entry name" value="T-LYMPHOCYTE ACTIVATION ANTIGEN CD80"/>
    <property type="match status" value="1"/>
</dbReference>
<evidence type="ECO:0000256" key="3">
    <source>
        <dbReference type="ARBA" id="ARBA00022692"/>
    </source>
</evidence>
<evidence type="ECO:0000256" key="8">
    <source>
        <dbReference type="ARBA" id="ARBA00023170"/>
    </source>
</evidence>
<dbReference type="Pfam" id="PF07686">
    <property type="entry name" value="V-set"/>
    <property type="match status" value="1"/>
</dbReference>
<dbReference type="GO" id="GO:0007166">
    <property type="term" value="P:cell surface receptor signaling pathway"/>
    <property type="evidence" value="ECO:0007669"/>
    <property type="project" value="TreeGrafter"/>
</dbReference>
<comment type="caution">
    <text evidence="12">The sequence shown here is derived from an EMBL/GenBank/DDBJ whole genome shotgun (WGS) entry which is preliminary data.</text>
</comment>
<evidence type="ECO:0000313" key="12">
    <source>
        <dbReference type="EMBL" id="KAG8522024.1"/>
    </source>
</evidence>
<keyword evidence="4" id="KW-0732">Signal</keyword>
<dbReference type="GO" id="GO:0031295">
    <property type="term" value="P:T cell costimulation"/>
    <property type="evidence" value="ECO:0007669"/>
    <property type="project" value="TreeGrafter"/>
</dbReference>
<dbReference type="Pfam" id="PF08205">
    <property type="entry name" value="C2-set_2"/>
    <property type="match status" value="1"/>
</dbReference>
<dbReference type="EMBL" id="JAGFMF010011454">
    <property type="protein sequence ID" value="KAG8522024.1"/>
    <property type="molecule type" value="Genomic_DNA"/>
</dbReference>
<accession>A0A8J6DVB5</accession>
<dbReference type="InterPro" id="IPR003599">
    <property type="entry name" value="Ig_sub"/>
</dbReference>
<sequence>MTVAQCSTLGSIPASSVLNKYKSCSVCFSLGINQVSKTVKDKAVLPCNYNISSEDLENFRIYWQKGDEVVMTVIRGKEDKWPKYQNRTFFFPSDLSITILGLRPSDNGTYTCVVQKSEKNASSHKMVHLNEVMLFVRADFTVPNITDLGSPYPMIRRISCSTTEGFPEPHLFWLENGEELNAPSTTLYQDPNTELYTIRSELEFNMTTNHSFVCLVKYGDLTVSQTFNWQKSK</sequence>
<dbReference type="InterPro" id="IPR051713">
    <property type="entry name" value="T-cell_Activation_Regulation"/>
</dbReference>
<comment type="subcellular location">
    <subcellularLocation>
        <location evidence="1">Cell membrane</location>
        <topology evidence="1">Single-pass type I membrane protein</topology>
    </subcellularLocation>
</comment>
<evidence type="ECO:0000256" key="7">
    <source>
        <dbReference type="ARBA" id="ARBA00023157"/>
    </source>
</evidence>
<dbReference type="Proteomes" id="UP000700334">
    <property type="component" value="Unassembled WGS sequence"/>
</dbReference>
<evidence type="ECO:0000259" key="11">
    <source>
        <dbReference type="PROSITE" id="PS50835"/>
    </source>
</evidence>
<keyword evidence="10" id="KW-0393">Immunoglobulin domain</keyword>
<keyword evidence="7" id="KW-1015">Disulfide bond</keyword>
<feature type="domain" description="Ig-like" evidence="11">
    <location>
        <begin position="149"/>
        <end position="224"/>
    </location>
</feature>
<name>A0A8J6DVB5_GALPY</name>
<evidence type="ECO:0000256" key="4">
    <source>
        <dbReference type="ARBA" id="ARBA00022729"/>
    </source>
</evidence>
<dbReference type="GO" id="GO:0042130">
    <property type="term" value="P:negative regulation of T cell proliferation"/>
    <property type="evidence" value="ECO:0007669"/>
    <property type="project" value="TreeGrafter"/>
</dbReference>
<dbReference type="PROSITE" id="PS50835">
    <property type="entry name" value="IG_LIKE"/>
    <property type="match status" value="2"/>
</dbReference>
<dbReference type="PANTHER" id="PTHR25466">
    <property type="entry name" value="T-LYMPHOCYTE ACTIVATION ANTIGEN"/>
    <property type="match status" value="1"/>
</dbReference>
<dbReference type="OrthoDB" id="9904387at2759"/>
<dbReference type="Gene3D" id="2.60.40.10">
    <property type="entry name" value="Immunoglobulins"/>
    <property type="match status" value="2"/>
</dbReference>
<dbReference type="InterPro" id="IPR036179">
    <property type="entry name" value="Ig-like_dom_sf"/>
</dbReference>
<dbReference type="SMART" id="SM00409">
    <property type="entry name" value="IG"/>
    <property type="match status" value="1"/>
</dbReference>
<dbReference type="GO" id="GO:0006955">
    <property type="term" value="P:immune response"/>
    <property type="evidence" value="ECO:0007669"/>
    <property type="project" value="TreeGrafter"/>
</dbReference>
<dbReference type="GO" id="GO:0042102">
    <property type="term" value="P:positive regulation of T cell proliferation"/>
    <property type="evidence" value="ECO:0007669"/>
    <property type="project" value="TreeGrafter"/>
</dbReference>
<dbReference type="GO" id="GO:0009897">
    <property type="term" value="C:external side of plasma membrane"/>
    <property type="evidence" value="ECO:0007669"/>
    <property type="project" value="TreeGrafter"/>
</dbReference>
<dbReference type="InterPro" id="IPR013162">
    <property type="entry name" value="CD80_C2-set"/>
</dbReference>
<evidence type="ECO:0000256" key="1">
    <source>
        <dbReference type="ARBA" id="ARBA00004251"/>
    </source>
</evidence>
<evidence type="ECO:0000313" key="13">
    <source>
        <dbReference type="Proteomes" id="UP000700334"/>
    </source>
</evidence>
<evidence type="ECO:0000256" key="9">
    <source>
        <dbReference type="ARBA" id="ARBA00023180"/>
    </source>
</evidence>
<evidence type="ECO:0000256" key="10">
    <source>
        <dbReference type="ARBA" id="ARBA00023319"/>
    </source>
</evidence>
<keyword evidence="8" id="KW-0675">Receptor</keyword>
<gene>
    <name evidence="12" type="ORF">J0S82_014986</name>
</gene>
<dbReference type="SUPFAM" id="SSF48726">
    <property type="entry name" value="Immunoglobulin"/>
    <property type="match status" value="2"/>
</dbReference>
<keyword evidence="3" id="KW-0812">Transmembrane</keyword>
<dbReference type="InterPro" id="IPR013106">
    <property type="entry name" value="Ig_V-set"/>
</dbReference>
<feature type="domain" description="Ig-like" evidence="11">
    <location>
        <begin position="13"/>
        <end position="122"/>
    </location>
</feature>
<dbReference type="InterPro" id="IPR007110">
    <property type="entry name" value="Ig-like_dom"/>
</dbReference>
<proteinExistence type="predicted"/>
<dbReference type="AlphaFoldDB" id="A0A8J6DVB5"/>
<evidence type="ECO:0000256" key="2">
    <source>
        <dbReference type="ARBA" id="ARBA00022475"/>
    </source>
</evidence>
<keyword evidence="13" id="KW-1185">Reference proteome</keyword>
<dbReference type="GO" id="GO:0071222">
    <property type="term" value="P:cellular response to lipopolysaccharide"/>
    <property type="evidence" value="ECO:0007669"/>
    <property type="project" value="TreeGrafter"/>
</dbReference>